<protein>
    <recommendedName>
        <fullName evidence="3">FAD-binding FR-type domain-containing protein</fullName>
    </recommendedName>
</protein>
<evidence type="ECO:0008006" key="3">
    <source>
        <dbReference type="Google" id="ProtNLM"/>
    </source>
</evidence>
<dbReference type="Gene3D" id="2.30.110.10">
    <property type="entry name" value="Electron Transport, Fmn-binding Protein, Chain A"/>
    <property type="match status" value="1"/>
</dbReference>
<evidence type="ECO:0000313" key="2">
    <source>
        <dbReference type="Proteomes" id="UP001218218"/>
    </source>
</evidence>
<dbReference type="PANTHER" id="PTHR42815">
    <property type="entry name" value="FAD-BINDING, PUTATIVE (AFU_ORTHOLOGUE AFUA_6G07600)-RELATED"/>
    <property type="match status" value="1"/>
</dbReference>
<comment type="caution">
    <text evidence="1">The sequence shown here is derived from an EMBL/GenBank/DDBJ whole genome shotgun (WGS) entry which is preliminary data.</text>
</comment>
<keyword evidence="2" id="KW-1185">Reference proteome</keyword>
<accession>A0AAD7ABY0</accession>
<reference evidence="1" key="1">
    <citation type="submission" date="2023-03" db="EMBL/GenBank/DDBJ databases">
        <title>Massive genome expansion in bonnet fungi (Mycena s.s.) driven by repeated elements and novel gene families across ecological guilds.</title>
        <authorList>
            <consortium name="Lawrence Berkeley National Laboratory"/>
            <person name="Harder C.B."/>
            <person name="Miyauchi S."/>
            <person name="Viragh M."/>
            <person name="Kuo A."/>
            <person name="Thoen E."/>
            <person name="Andreopoulos B."/>
            <person name="Lu D."/>
            <person name="Skrede I."/>
            <person name="Drula E."/>
            <person name="Henrissat B."/>
            <person name="Morin E."/>
            <person name="Kohler A."/>
            <person name="Barry K."/>
            <person name="LaButti K."/>
            <person name="Morin E."/>
            <person name="Salamov A."/>
            <person name="Lipzen A."/>
            <person name="Mereny Z."/>
            <person name="Hegedus B."/>
            <person name="Baldrian P."/>
            <person name="Stursova M."/>
            <person name="Weitz H."/>
            <person name="Taylor A."/>
            <person name="Grigoriev I.V."/>
            <person name="Nagy L.G."/>
            <person name="Martin F."/>
            <person name="Kauserud H."/>
        </authorList>
    </citation>
    <scope>NUCLEOTIDE SEQUENCE</scope>
    <source>
        <strain evidence="1">CBHHK002</strain>
    </source>
</reference>
<proteinExistence type="predicted"/>
<dbReference type="InterPro" id="IPR039261">
    <property type="entry name" value="FNR_nucleotide-bd"/>
</dbReference>
<dbReference type="SUPFAM" id="SSF52343">
    <property type="entry name" value="Ferredoxin reductase-like, C-terminal NADP-linked domain"/>
    <property type="match status" value="1"/>
</dbReference>
<organism evidence="1 2">
    <name type="scientific">Mycena albidolilacea</name>
    <dbReference type="NCBI Taxonomy" id="1033008"/>
    <lineage>
        <taxon>Eukaryota</taxon>
        <taxon>Fungi</taxon>
        <taxon>Dikarya</taxon>
        <taxon>Basidiomycota</taxon>
        <taxon>Agaricomycotina</taxon>
        <taxon>Agaricomycetes</taxon>
        <taxon>Agaricomycetidae</taxon>
        <taxon>Agaricales</taxon>
        <taxon>Marasmiineae</taxon>
        <taxon>Mycenaceae</taxon>
        <taxon>Mycena</taxon>
    </lineage>
</organism>
<sequence length="665" mass="71391">MALNGWHRGETAIQRKLGTFGDYAVSMLYMHISGDLPGEHAYFHSTRLPFVPVTTLDSGGRPWGSILAGKDGKPGFISAPKHSTLRIDARLWDGEPLLENSKLFGQKDPTMLVAGIGIEFETRRRNKFAGAISQLKLTDSRLQLDLQVNEAIGNCPKYINVRNLTEFPNTAPRIASQKAHLSPDDRLPEEAIAFITAADTVFLGTTYKAFTQDALKFPSHLGMNQRGGRPGFIRVVPSDGRTVVIPDFSGNRFMTSLGNIEATPMASLTFVDFESGDILYLTGGAENLVGVEASQLMPFQNTLTTVYVTGYTLVRDALPVRQGKGTSPERSPYSPPIRLLAEETPTFALLNKADKATALLSRIDVHSRSIATFTWDSSVDLDIKPGQAIIMDLSPLVGVPAYQHMAPRKPTSINDDSVRTWTVSSSKHSGSTRSFALTMREKPGGAVTGPLFAIARKLAELKPEALVDSRALELRVGIIGVTGDFVLPADSDSGLVAGIAGSGISDAALGLTVPLAAAPAARKMLWVAGGIGVTPFLSMLKALGHPVNATQAQWDVRFLLATREPEVLIPLIADALGAGASPSRVHLTLEVFSSKDTPEVDPSSGVVLRRHVGRLPTDFFDDAKEEVQGRQVFLCGSPEFEKAALAALGKGGVPEAAVKREGFAY</sequence>
<dbReference type="EMBL" id="JARIHO010000010">
    <property type="protein sequence ID" value="KAJ7354574.1"/>
    <property type="molecule type" value="Genomic_DNA"/>
</dbReference>
<dbReference type="Proteomes" id="UP001218218">
    <property type="component" value="Unassembled WGS sequence"/>
</dbReference>
<dbReference type="InterPro" id="IPR012349">
    <property type="entry name" value="Split_barrel_FMN-bd"/>
</dbReference>
<evidence type="ECO:0000313" key="1">
    <source>
        <dbReference type="EMBL" id="KAJ7354574.1"/>
    </source>
</evidence>
<dbReference type="PANTHER" id="PTHR42815:SF2">
    <property type="entry name" value="FAD-BINDING, PUTATIVE (AFU_ORTHOLOGUE AFUA_6G07600)-RELATED"/>
    <property type="match status" value="1"/>
</dbReference>
<dbReference type="AlphaFoldDB" id="A0AAD7ABY0"/>
<gene>
    <name evidence="1" type="ORF">DFH08DRAFT_922884</name>
</gene>
<dbReference type="Gene3D" id="3.40.50.80">
    <property type="entry name" value="Nucleotide-binding domain of ferredoxin-NADP reductase (FNR) module"/>
    <property type="match status" value="1"/>
</dbReference>
<name>A0AAD7ABY0_9AGAR</name>